<evidence type="ECO:0000256" key="3">
    <source>
        <dbReference type="ARBA" id="ARBA00022448"/>
    </source>
</evidence>
<dbReference type="InterPro" id="IPR014352">
    <property type="entry name" value="FERM/acyl-CoA-bd_prot_sf"/>
</dbReference>
<dbReference type="Proteomes" id="UP001558613">
    <property type="component" value="Unassembled WGS sequence"/>
</dbReference>
<keyword evidence="15" id="KW-1185">Reference proteome</keyword>
<reference evidence="14 15" key="1">
    <citation type="submission" date="2023-09" db="EMBL/GenBank/DDBJ databases">
        <authorList>
            <person name="Wang M."/>
        </authorList>
    </citation>
    <scope>NUCLEOTIDE SEQUENCE [LARGE SCALE GENOMIC DNA]</scope>
    <source>
        <strain evidence="14">GT-2023</strain>
        <tissue evidence="14">Liver</tissue>
    </source>
</reference>
<dbReference type="PANTHER" id="PTHR23310:SF6">
    <property type="entry name" value="ACYL-COA-BINDING DOMAIN-CONTAINING PROTEIN 5"/>
    <property type="match status" value="1"/>
</dbReference>
<dbReference type="PROSITE" id="PS51228">
    <property type="entry name" value="ACB_2"/>
    <property type="match status" value="1"/>
</dbReference>
<feature type="transmembrane region" description="Helical" evidence="12">
    <location>
        <begin position="413"/>
        <end position="441"/>
    </location>
</feature>
<dbReference type="EMBL" id="JAYMGO010000002">
    <property type="protein sequence ID" value="KAL1279830.1"/>
    <property type="molecule type" value="Genomic_DNA"/>
</dbReference>
<keyword evidence="9 12" id="KW-0472">Membrane</keyword>
<gene>
    <name evidence="14" type="ORF">QQF64_014430</name>
</gene>
<keyword evidence="6" id="KW-0072">Autophagy</keyword>
<keyword evidence="5 12" id="KW-1133">Transmembrane helix</keyword>
<dbReference type="InterPro" id="IPR022408">
    <property type="entry name" value="Acyl-CoA-binding_prot_CS"/>
</dbReference>
<organism evidence="14 15">
    <name type="scientific">Cirrhinus molitorella</name>
    <name type="common">mud carp</name>
    <dbReference type="NCBI Taxonomy" id="172907"/>
    <lineage>
        <taxon>Eukaryota</taxon>
        <taxon>Metazoa</taxon>
        <taxon>Chordata</taxon>
        <taxon>Craniata</taxon>
        <taxon>Vertebrata</taxon>
        <taxon>Euteleostomi</taxon>
        <taxon>Actinopterygii</taxon>
        <taxon>Neopterygii</taxon>
        <taxon>Teleostei</taxon>
        <taxon>Ostariophysi</taxon>
        <taxon>Cypriniformes</taxon>
        <taxon>Cyprinidae</taxon>
        <taxon>Labeoninae</taxon>
        <taxon>Labeonini</taxon>
        <taxon>Cirrhinus</taxon>
    </lineage>
</organism>
<evidence type="ECO:0000256" key="9">
    <source>
        <dbReference type="ARBA" id="ARBA00023136"/>
    </source>
</evidence>
<name>A0ABR3NSG4_9TELE</name>
<evidence type="ECO:0000256" key="7">
    <source>
        <dbReference type="ARBA" id="ARBA00023054"/>
    </source>
</evidence>
<feature type="domain" description="ACB" evidence="13">
    <location>
        <begin position="23"/>
        <end position="112"/>
    </location>
</feature>
<dbReference type="PANTHER" id="PTHR23310">
    <property type="entry name" value="ACYL-COA-BINDING PROTEIN, ACBP"/>
    <property type="match status" value="1"/>
</dbReference>
<feature type="compositionally biased region" description="Polar residues" evidence="11">
    <location>
        <begin position="250"/>
        <end position="259"/>
    </location>
</feature>
<keyword evidence="3" id="KW-0813">Transport</keyword>
<evidence type="ECO:0000259" key="13">
    <source>
        <dbReference type="PROSITE" id="PS51228"/>
    </source>
</evidence>
<feature type="region of interest" description="Disordered" evidence="11">
    <location>
        <begin position="278"/>
        <end position="356"/>
    </location>
</feature>
<evidence type="ECO:0000256" key="12">
    <source>
        <dbReference type="SAM" id="Phobius"/>
    </source>
</evidence>
<evidence type="ECO:0000256" key="6">
    <source>
        <dbReference type="ARBA" id="ARBA00023006"/>
    </source>
</evidence>
<evidence type="ECO:0000256" key="11">
    <source>
        <dbReference type="SAM" id="MobiDB-lite"/>
    </source>
</evidence>
<evidence type="ECO:0000256" key="8">
    <source>
        <dbReference type="ARBA" id="ARBA00023121"/>
    </source>
</evidence>
<keyword evidence="4 12" id="KW-0812">Transmembrane</keyword>
<dbReference type="PRINTS" id="PR00689">
    <property type="entry name" value="ACOABINDINGP"/>
</dbReference>
<dbReference type="PIRSF" id="PIRSF002412">
    <property type="entry name" value="MA_DBI"/>
    <property type="match status" value="1"/>
</dbReference>
<evidence type="ECO:0000313" key="14">
    <source>
        <dbReference type="EMBL" id="KAL1279830.1"/>
    </source>
</evidence>
<evidence type="ECO:0000256" key="1">
    <source>
        <dbReference type="ARBA" id="ARBA00004167"/>
    </source>
</evidence>
<feature type="region of interest" description="Disordered" evidence="11">
    <location>
        <begin position="160"/>
        <end position="262"/>
    </location>
</feature>
<keyword evidence="7" id="KW-0175">Coiled coil</keyword>
<dbReference type="PROSITE" id="PS00880">
    <property type="entry name" value="ACB_1"/>
    <property type="match status" value="1"/>
</dbReference>
<evidence type="ECO:0000256" key="2">
    <source>
        <dbReference type="ARBA" id="ARBA00010310"/>
    </source>
</evidence>
<dbReference type="SUPFAM" id="SSF47027">
    <property type="entry name" value="Acyl-CoA binding protein"/>
    <property type="match status" value="1"/>
</dbReference>
<evidence type="ECO:0000256" key="5">
    <source>
        <dbReference type="ARBA" id="ARBA00022989"/>
    </source>
</evidence>
<dbReference type="InterPro" id="IPR035984">
    <property type="entry name" value="Acyl-CoA-binding_sf"/>
</dbReference>
<dbReference type="InterPro" id="IPR000582">
    <property type="entry name" value="Acyl-CoA-binding_protein"/>
</dbReference>
<feature type="compositionally biased region" description="Pro residues" evidence="11">
    <location>
        <begin position="298"/>
        <end position="308"/>
    </location>
</feature>
<accession>A0ABR3NSG4</accession>
<keyword evidence="8" id="KW-0446">Lipid-binding</keyword>
<sequence length="451" mass="50345">MKHSSNEVDLSMTQGAMEDPKSIQRRFEAAVKVIRSLPEDGSYDLSDDMLVMFYSYYKQATTGPCNTPKPNSWDPIGKAKWEAWKALGNMSKDQAMMEYVEEIQLIIETLPVTDKMAELMDALDPFYDIVADDDDDDDDKDAPLSKGSINAEKVFDDAAEKVEEGESEIIGKNIDDVEMEERRKDSSTFAAGRGGLSVFNRSEENSMSSSTDDAHSSLNTEEEEEELAYDDDILTKYDTDGSDDEMYSDSMENPATQEKGSGVPRVHLADVSVAGANVQQGGNREPQCGSQDGKPQGVTPPVPHPPTLGPVRTDRISAGSGRGHQSTGAILPDEHDNLTERSCQGNGQHRKTKERADKQTFNPQIVVILSQLQDNMQDVLHRLTTLELLTASQAEISPLKTWHSKTPKKRLPWWPLNVSPITVVLTVIWPFAVHWLVQFYLQKRRRLLRAK</sequence>
<dbReference type="Gene3D" id="1.20.80.10">
    <property type="match status" value="1"/>
</dbReference>
<comment type="caution">
    <text evidence="14">The sequence shown here is derived from an EMBL/GenBank/DDBJ whole genome shotgun (WGS) entry which is preliminary data.</text>
</comment>
<dbReference type="Pfam" id="PF00887">
    <property type="entry name" value="ACBP"/>
    <property type="match status" value="1"/>
</dbReference>
<dbReference type="InterPro" id="IPR016347">
    <property type="entry name" value="ACBD5"/>
</dbReference>
<evidence type="ECO:0000256" key="4">
    <source>
        <dbReference type="ARBA" id="ARBA00022692"/>
    </source>
</evidence>
<protein>
    <recommendedName>
        <fullName evidence="13">ACB domain-containing protein</fullName>
    </recommendedName>
</protein>
<comment type="subcellular location">
    <subcellularLocation>
        <location evidence="1">Membrane</location>
        <topology evidence="1">Single-pass membrane protein</topology>
    </subcellularLocation>
</comment>
<proteinExistence type="inferred from homology"/>
<feature type="compositionally biased region" description="Acidic residues" evidence="11">
    <location>
        <begin position="220"/>
        <end position="232"/>
    </location>
</feature>
<evidence type="ECO:0000313" key="15">
    <source>
        <dbReference type="Proteomes" id="UP001558613"/>
    </source>
</evidence>
<evidence type="ECO:0000256" key="10">
    <source>
        <dbReference type="ARBA" id="ARBA00025481"/>
    </source>
</evidence>
<comment type="similarity">
    <text evidence="2">Belongs to the ATG37 family.</text>
</comment>
<comment type="function">
    <text evidence="10">Acyl-CoA binding protein which acts as the peroxisome receptor for pexophagy but is dispensable for aggrephagy and nonselective autophagy. Binds medium- and long-chain acyl-CoA esters.</text>
</comment>